<evidence type="ECO:0000256" key="1">
    <source>
        <dbReference type="SAM" id="MobiDB-lite"/>
    </source>
</evidence>
<dbReference type="Proteomes" id="UP000799764">
    <property type="component" value="Unassembled WGS sequence"/>
</dbReference>
<keyword evidence="4" id="KW-1185">Reference proteome</keyword>
<reference evidence="3" key="1">
    <citation type="journal article" date="2020" name="Stud. Mycol.">
        <title>101 Dothideomycetes genomes: a test case for predicting lifestyles and emergence of pathogens.</title>
        <authorList>
            <person name="Haridas S."/>
            <person name="Albert R."/>
            <person name="Binder M."/>
            <person name="Bloem J."/>
            <person name="Labutti K."/>
            <person name="Salamov A."/>
            <person name="Andreopoulos B."/>
            <person name="Baker S."/>
            <person name="Barry K."/>
            <person name="Bills G."/>
            <person name="Bluhm B."/>
            <person name="Cannon C."/>
            <person name="Castanera R."/>
            <person name="Culley D."/>
            <person name="Daum C."/>
            <person name="Ezra D."/>
            <person name="Gonzalez J."/>
            <person name="Henrissat B."/>
            <person name="Kuo A."/>
            <person name="Liang C."/>
            <person name="Lipzen A."/>
            <person name="Lutzoni F."/>
            <person name="Magnuson J."/>
            <person name="Mondo S."/>
            <person name="Nolan M."/>
            <person name="Ohm R."/>
            <person name="Pangilinan J."/>
            <person name="Park H.-J."/>
            <person name="Ramirez L."/>
            <person name="Alfaro M."/>
            <person name="Sun H."/>
            <person name="Tritt A."/>
            <person name="Yoshinaga Y."/>
            <person name="Zwiers L.-H."/>
            <person name="Turgeon B."/>
            <person name="Goodwin S."/>
            <person name="Spatafora J."/>
            <person name="Crous P."/>
            <person name="Grigoriev I."/>
        </authorList>
    </citation>
    <scope>NUCLEOTIDE SEQUENCE</scope>
    <source>
        <strain evidence="3">CBS 690.94</strain>
    </source>
</reference>
<evidence type="ECO:0000313" key="3">
    <source>
        <dbReference type="EMBL" id="KAF2451257.1"/>
    </source>
</evidence>
<evidence type="ECO:0000313" key="4">
    <source>
        <dbReference type="Proteomes" id="UP000799764"/>
    </source>
</evidence>
<keyword evidence="2" id="KW-1133">Transmembrane helix</keyword>
<sequence>MPPNNNATTTGHHHTRHGSPSMSPRETFVIYATVAAVGMYAFCQLVEFVSYRDANGNLKYGAEDVRLVSAILYLLFGW</sequence>
<organism evidence="3 4">
    <name type="scientific">Karstenula rhodostoma CBS 690.94</name>
    <dbReference type="NCBI Taxonomy" id="1392251"/>
    <lineage>
        <taxon>Eukaryota</taxon>
        <taxon>Fungi</taxon>
        <taxon>Dikarya</taxon>
        <taxon>Ascomycota</taxon>
        <taxon>Pezizomycotina</taxon>
        <taxon>Dothideomycetes</taxon>
        <taxon>Pleosporomycetidae</taxon>
        <taxon>Pleosporales</taxon>
        <taxon>Massarineae</taxon>
        <taxon>Didymosphaeriaceae</taxon>
        <taxon>Karstenula</taxon>
    </lineage>
</organism>
<protein>
    <submittedName>
        <fullName evidence="3">Uncharacterized protein</fullName>
    </submittedName>
</protein>
<feature type="transmembrane region" description="Helical" evidence="2">
    <location>
        <begin position="28"/>
        <end position="49"/>
    </location>
</feature>
<comment type="caution">
    <text evidence="3">The sequence shown here is derived from an EMBL/GenBank/DDBJ whole genome shotgun (WGS) entry which is preliminary data.</text>
</comment>
<proteinExistence type="predicted"/>
<evidence type="ECO:0000256" key="2">
    <source>
        <dbReference type="SAM" id="Phobius"/>
    </source>
</evidence>
<name>A0A9P4PW09_9PLEO</name>
<dbReference type="EMBL" id="MU001492">
    <property type="protein sequence ID" value="KAF2451257.1"/>
    <property type="molecule type" value="Genomic_DNA"/>
</dbReference>
<gene>
    <name evidence="3" type="ORF">P171DRAFT_478305</name>
</gene>
<accession>A0A9P4PW09</accession>
<feature type="region of interest" description="Disordered" evidence="1">
    <location>
        <begin position="1"/>
        <end position="23"/>
    </location>
</feature>
<dbReference type="AlphaFoldDB" id="A0A9P4PW09"/>
<keyword evidence="2" id="KW-0812">Transmembrane</keyword>
<keyword evidence="2" id="KW-0472">Membrane</keyword>